<protein>
    <submittedName>
        <fullName evidence="2">Uncharacterized protein</fullName>
    </submittedName>
</protein>
<gene>
    <name evidence="2" type="ORF">HOLleu_29632</name>
</gene>
<dbReference type="EMBL" id="JAIZAY010000014">
    <property type="protein sequence ID" value="KAJ8030058.1"/>
    <property type="molecule type" value="Genomic_DNA"/>
</dbReference>
<dbReference type="AlphaFoldDB" id="A0A9Q1H1W1"/>
<keyword evidence="3" id="KW-1185">Reference proteome</keyword>
<keyword evidence="1" id="KW-0472">Membrane</keyword>
<keyword evidence="1" id="KW-1133">Transmembrane helix</keyword>
<organism evidence="2 3">
    <name type="scientific">Holothuria leucospilota</name>
    <name type="common">Black long sea cucumber</name>
    <name type="synonym">Mertensiothuria leucospilota</name>
    <dbReference type="NCBI Taxonomy" id="206669"/>
    <lineage>
        <taxon>Eukaryota</taxon>
        <taxon>Metazoa</taxon>
        <taxon>Echinodermata</taxon>
        <taxon>Eleutherozoa</taxon>
        <taxon>Echinozoa</taxon>
        <taxon>Holothuroidea</taxon>
        <taxon>Aspidochirotacea</taxon>
        <taxon>Aspidochirotida</taxon>
        <taxon>Holothuriidae</taxon>
        <taxon>Holothuria</taxon>
    </lineage>
</organism>
<dbReference type="Proteomes" id="UP001152320">
    <property type="component" value="Chromosome 14"/>
</dbReference>
<comment type="caution">
    <text evidence="2">The sequence shown here is derived from an EMBL/GenBank/DDBJ whole genome shotgun (WGS) entry which is preliminary data.</text>
</comment>
<reference evidence="2" key="1">
    <citation type="submission" date="2021-10" db="EMBL/GenBank/DDBJ databases">
        <title>Tropical sea cucumber genome reveals ecological adaptation and Cuvierian tubules defense mechanism.</title>
        <authorList>
            <person name="Chen T."/>
        </authorList>
    </citation>
    <scope>NUCLEOTIDE SEQUENCE</scope>
    <source>
        <strain evidence="2">Nanhai2018</strain>
        <tissue evidence="2">Muscle</tissue>
    </source>
</reference>
<evidence type="ECO:0000313" key="2">
    <source>
        <dbReference type="EMBL" id="KAJ8030058.1"/>
    </source>
</evidence>
<accession>A0A9Q1H1W1</accession>
<keyword evidence="1" id="KW-0812">Transmembrane</keyword>
<feature type="transmembrane region" description="Helical" evidence="1">
    <location>
        <begin position="51"/>
        <end position="76"/>
    </location>
</feature>
<proteinExistence type="predicted"/>
<name>A0A9Q1H1W1_HOLLE</name>
<sequence>MTATRLFKHGEKLMTVPGEIHRRMKQDFARRPSSFAGKVKIWHRFRSRYKYSLGIVFALHTFKIPFVIITSCYYGVTLTLCCT</sequence>
<evidence type="ECO:0000256" key="1">
    <source>
        <dbReference type="SAM" id="Phobius"/>
    </source>
</evidence>
<evidence type="ECO:0000313" key="3">
    <source>
        <dbReference type="Proteomes" id="UP001152320"/>
    </source>
</evidence>